<dbReference type="GO" id="GO:0016787">
    <property type="term" value="F:hydrolase activity"/>
    <property type="evidence" value="ECO:0007669"/>
    <property type="project" value="UniProtKB-KW"/>
</dbReference>
<dbReference type="InterPro" id="IPR051013">
    <property type="entry name" value="MBL_superfamily_lactonases"/>
</dbReference>
<dbReference type="SUPFAM" id="SSF56281">
    <property type="entry name" value="Metallo-hydrolase/oxidoreductase"/>
    <property type="match status" value="1"/>
</dbReference>
<dbReference type="GO" id="GO:0046872">
    <property type="term" value="F:metal ion binding"/>
    <property type="evidence" value="ECO:0007669"/>
    <property type="project" value="UniProtKB-KW"/>
</dbReference>
<organism evidence="6 7">
    <name type="scientific">Zasmidium cellare ATCC 36951</name>
    <dbReference type="NCBI Taxonomy" id="1080233"/>
    <lineage>
        <taxon>Eukaryota</taxon>
        <taxon>Fungi</taxon>
        <taxon>Dikarya</taxon>
        <taxon>Ascomycota</taxon>
        <taxon>Pezizomycotina</taxon>
        <taxon>Dothideomycetes</taxon>
        <taxon>Dothideomycetidae</taxon>
        <taxon>Mycosphaerellales</taxon>
        <taxon>Mycosphaerellaceae</taxon>
        <taxon>Zasmidium</taxon>
    </lineage>
</organism>
<dbReference type="CDD" id="cd07730">
    <property type="entry name" value="metallo-hydrolase-like_MBL-fold"/>
    <property type="match status" value="1"/>
</dbReference>
<dbReference type="SMART" id="SM00849">
    <property type="entry name" value="Lactamase_B"/>
    <property type="match status" value="1"/>
</dbReference>
<keyword evidence="7" id="KW-1185">Reference proteome</keyword>
<dbReference type="GeneID" id="54569570"/>
<comment type="similarity">
    <text evidence="1">Belongs to the metallo-beta-lactamase superfamily.</text>
</comment>
<proteinExistence type="inferred from homology"/>
<dbReference type="OrthoDB" id="10250730at2759"/>
<dbReference type="RefSeq" id="XP_033670083.1">
    <property type="nucleotide sequence ID" value="XM_033816298.1"/>
</dbReference>
<dbReference type="PANTHER" id="PTHR42978:SF5">
    <property type="entry name" value="METALLO-BETA-LACTAMASE DOMAIN-CONTAINING PROTEIN"/>
    <property type="match status" value="1"/>
</dbReference>
<feature type="domain" description="Metallo-beta-lactamase" evidence="5">
    <location>
        <begin position="52"/>
        <end position="278"/>
    </location>
</feature>
<name>A0A6A6CPX2_ZASCE</name>
<keyword evidence="2" id="KW-0479">Metal-binding</keyword>
<evidence type="ECO:0000256" key="3">
    <source>
        <dbReference type="ARBA" id="ARBA00022801"/>
    </source>
</evidence>
<protein>
    <recommendedName>
        <fullName evidence="5">Metallo-beta-lactamase domain-containing protein</fullName>
    </recommendedName>
</protein>
<evidence type="ECO:0000313" key="7">
    <source>
        <dbReference type="Proteomes" id="UP000799537"/>
    </source>
</evidence>
<evidence type="ECO:0000313" key="6">
    <source>
        <dbReference type="EMBL" id="KAF2169194.1"/>
    </source>
</evidence>
<dbReference type="PANTHER" id="PTHR42978">
    <property type="entry name" value="QUORUM-QUENCHING LACTONASE YTNP-RELATED-RELATED"/>
    <property type="match status" value="1"/>
</dbReference>
<keyword evidence="3" id="KW-0378">Hydrolase</keyword>
<dbReference type="InterPro" id="IPR001279">
    <property type="entry name" value="Metallo-B-lactamas"/>
</dbReference>
<evidence type="ECO:0000256" key="4">
    <source>
        <dbReference type="ARBA" id="ARBA00022833"/>
    </source>
</evidence>
<dbReference type="InterPro" id="IPR036866">
    <property type="entry name" value="RibonucZ/Hydroxyglut_hydro"/>
</dbReference>
<keyword evidence="4" id="KW-0862">Zinc</keyword>
<dbReference type="Pfam" id="PF00753">
    <property type="entry name" value="Lactamase_B"/>
    <property type="match status" value="1"/>
</dbReference>
<dbReference type="AlphaFoldDB" id="A0A6A6CPX2"/>
<evidence type="ECO:0000256" key="2">
    <source>
        <dbReference type="ARBA" id="ARBA00022723"/>
    </source>
</evidence>
<gene>
    <name evidence="6" type="ORF">M409DRAFT_64942</name>
</gene>
<dbReference type="Gene3D" id="3.60.15.10">
    <property type="entry name" value="Ribonuclease Z/Hydroxyacylglutathione hydrolase-like"/>
    <property type="match status" value="1"/>
</dbReference>
<evidence type="ECO:0000256" key="1">
    <source>
        <dbReference type="ARBA" id="ARBA00007749"/>
    </source>
</evidence>
<accession>A0A6A6CPX2</accession>
<reference evidence="6" key="1">
    <citation type="journal article" date="2020" name="Stud. Mycol.">
        <title>101 Dothideomycetes genomes: a test case for predicting lifestyles and emergence of pathogens.</title>
        <authorList>
            <person name="Haridas S."/>
            <person name="Albert R."/>
            <person name="Binder M."/>
            <person name="Bloem J."/>
            <person name="Labutti K."/>
            <person name="Salamov A."/>
            <person name="Andreopoulos B."/>
            <person name="Baker S."/>
            <person name="Barry K."/>
            <person name="Bills G."/>
            <person name="Bluhm B."/>
            <person name="Cannon C."/>
            <person name="Castanera R."/>
            <person name="Culley D."/>
            <person name="Daum C."/>
            <person name="Ezra D."/>
            <person name="Gonzalez J."/>
            <person name="Henrissat B."/>
            <person name="Kuo A."/>
            <person name="Liang C."/>
            <person name="Lipzen A."/>
            <person name="Lutzoni F."/>
            <person name="Magnuson J."/>
            <person name="Mondo S."/>
            <person name="Nolan M."/>
            <person name="Ohm R."/>
            <person name="Pangilinan J."/>
            <person name="Park H.-J."/>
            <person name="Ramirez L."/>
            <person name="Alfaro M."/>
            <person name="Sun H."/>
            <person name="Tritt A."/>
            <person name="Yoshinaga Y."/>
            <person name="Zwiers L.-H."/>
            <person name="Turgeon B."/>
            <person name="Goodwin S."/>
            <person name="Spatafora J."/>
            <person name="Crous P."/>
            <person name="Grigoriev I."/>
        </authorList>
    </citation>
    <scope>NUCLEOTIDE SEQUENCE</scope>
    <source>
        <strain evidence="6">ATCC 36951</strain>
    </source>
</reference>
<evidence type="ECO:0000259" key="5">
    <source>
        <dbReference type="SMART" id="SM00849"/>
    </source>
</evidence>
<dbReference type="Proteomes" id="UP000799537">
    <property type="component" value="Unassembled WGS sequence"/>
</dbReference>
<dbReference type="EMBL" id="ML993588">
    <property type="protein sequence ID" value="KAF2169194.1"/>
    <property type="molecule type" value="Genomic_DNA"/>
</dbReference>
<sequence>MAESTRLQRMNPPPPSNNIVKVRVVDTTAVLTVKAECFLDPTLPGHDLLSMTAVAFLIEHEGLGKKAMFDLGVREDFWNSPPAVARRIEAAIPGVRVDQDVTEVLDEGGYSLDSIDDIIWSHSHWDHTGSTFLFPKSTRLVYGKGTGPFPGYPEDPNSHLNSADFEGRPLLKVDYTDLRIGPFPAHDFYGDGSLYLLDSPGHWPGHLCALARTTPDTFVFLGGDICHFAGDFRPSTEMPLPSYIPEDVFTVSSTSQTDMSAARKRYPMPCPCSVFTHHHPQKTSSPDIAPESTPFFKLSKHEHSSYKDPDVAAQTVLKMQEYFDSDPNVFVCIAHDPSLLVHLPTFNREPSLDLNGWKEKGWKEKCHWGWLGELPRYAGDGSLIGPGMREKPIVEGVWREGKRVDA</sequence>